<organism evidence="1 2">
    <name type="scientific">Dactylosporangium aurantiacum</name>
    <dbReference type="NCBI Taxonomy" id="35754"/>
    <lineage>
        <taxon>Bacteria</taxon>
        <taxon>Bacillati</taxon>
        <taxon>Actinomycetota</taxon>
        <taxon>Actinomycetes</taxon>
        <taxon>Micromonosporales</taxon>
        <taxon>Micromonosporaceae</taxon>
        <taxon>Dactylosporangium</taxon>
    </lineage>
</organism>
<name>A0A9Q9IKC4_9ACTN</name>
<dbReference type="AlphaFoldDB" id="A0A9Q9IKC4"/>
<evidence type="ECO:0000313" key="2">
    <source>
        <dbReference type="Proteomes" id="UP001058003"/>
    </source>
</evidence>
<protein>
    <submittedName>
        <fullName evidence="1">Uncharacterized protein</fullName>
    </submittedName>
</protein>
<dbReference type="RefSeq" id="WP_156089961.1">
    <property type="nucleotide sequence ID" value="NZ_CP073767.1"/>
</dbReference>
<gene>
    <name evidence="1" type="ORF">Daura_09780</name>
</gene>
<evidence type="ECO:0000313" key="1">
    <source>
        <dbReference type="EMBL" id="UWZ56433.1"/>
    </source>
</evidence>
<dbReference type="KEGG" id="daur:Daura_09780"/>
<reference evidence="1" key="1">
    <citation type="submission" date="2021-04" db="EMBL/GenBank/DDBJ databases">
        <title>Dactylosporangium aurantiacum NRRL B-8018 full assembly.</title>
        <authorList>
            <person name="Hartkoorn R.C."/>
            <person name="Beaudoing E."/>
            <person name="Hot D."/>
        </authorList>
    </citation>
    <scope>NUCLEOTIDE SEQUENCE</scope>
    <source>
        <strain evidence="1">NRRL B-8018</strain>
    </source>
</reference>
<proteinExistence type="predicted"/>
<dbReference type="EMBL" id="CP073767">
    <property type="protein sequence ID" value="UWZ56433.1"/>
    <property type="molecule type" value="Genomic_DNA"/>
</dbReference>
<keyword evidence="2" id="KW-1185">Reference proteome</keyword>
<accession>A0A9Q9IKC4</accession>
<dbReference type="Proteomes" id="UP001058003">
    <property type="component" value="Chromosome"/>
</dbReference>
<sequence>MVPDVLVFGDIVRRIEASCAARCRRKSRSARDTGVFWRRQGVPDDSG</sequence>